<dbReference type="EMBL" id="ADLN01000001">
    <property type="protein sequence ID" value="EHI61795.1"/>
    <property type="molecule type" value="Genomic_DNA"/>
</dbReference>
<keyword evidence="4" id="KW-1185">Reference proteome</keyword>
<comment type="caution">
    <text evidence="3">The sequence shown here is derived from an EMBL/GenBank/DDBJ whole genome shotgun (WGS) entry which is preliminary data.</text>
</comment>
<evidence type="ECO:0000256" key="2">
    <source>
        <dbReference type="ARBA" id="ARBA00019014"/>
    </source>
</evidence>
<dbReference type="HOGENOM" id="CLU_050555_4_1_9"/>
<dbReference type="GO" id="GO:0005507">
    <property type="term" value="F:copper ion binding"/>
    <property type="evidence" value="ECO:0007669"/>
    <property type="project" value="TreeGrafter"/>
</dbReference>
<sequence length="112" mass="12284">MRRMVEICCGSYYDAKQAALGGAERIELNSALQLGGLTPTTATLKLVKREYPDLKVIAMVRPRGAGFCYSEEDFQEMEAQCRELMANGADGIAFGCLKPDGTLDVEQNQKTD</sequence>
<dbReference type="Gene3D" id="3.20.20.380">
    <property type="entry name" value="Copper homeostasis (CutC) domain"/>
    <property type="match status" value="1"/>
</dbReference>
<organism evidence="3 4">
    <name type="scientific">Hungatella hathewayi WAL-18680</name>
    <dbReference type="NCBI Taxonomy" id="742737"/>
    <lineage>
        <taxon>Bacteria</taxon>
        <taxon>Bacillati</taxon>
        <taxon>Bacillota</taxon>
        <taxon>Clostridia</taxon>
        <taxon>Lachnospirales</taxon>
        <taxon>Lachnospiraceae</taxon>
        <taxon>Hungatella</taxon>
    </lineage>
</organism>
<evidence type="ECO:0000256" key="1">
    <source>
        <dbReference type="ARBA" id="ARBA00007768"/>
    </source>
</evidence>
<dbReference type="SUPFAM" id="SSF110395">
    <property type="entry name" value="CutC-like"/>
    <property type="match status" value="1"/>
</dbReference>
<proteinExistence type="inferred from homology"/>
<dbReference type="PANTHER" id="PTHR12598">
    <property type="entry name" value="COPPER HOMEOSTASIS PROTEIN CUTC"/>
    <property type="match status" value="1"/>
</dbReference>
<evidence type="ECO:0000313" key="4">
    <source>
        <dbReference type="Proteomes" id="UP000005384"/>
    </source>
</evidence>
<dbReference type="Pfam" id="PF03932">
    <property type="entry name" value="CutC"/>
    <property type="match status" value="1"/>
</dbReference>
<name>G5I9Q6_9FIRM</name>
<dbReference type="AlphaFoldDB" id="G5I9Q6"/>
<dbReference type="InterPro" id="IPR036822">
    <property type="entry name" value="CutC-like_dom_sf"/>
</dbReference>
<evidence type="ECO:0000313" key="3">
    <source>
        <dbReference type="EMBL" id="EHI61795.1"/>
    </source>
</evidence>
<dbReference type="PATRIC" id="fig|742737.3.peg.240"/>
<accession>G5I9Q6</accession>
<protein>
    <recommendedName>
        <fullName evidence="2">Copper homeostasis protein cutC homolog</fullName>
    </recommendedName>
</protein>
<comment type="similarity">
    <text evidence="1">Belongs to the CutC family.</text>
</comment>
<dbReference type="Proteomes" id="UP000005384">
    <property type="component" value="Unassembled WGS sequence"/>
</dbReference>
<dbReference type="PANTHER" id="PTHR12598:SF0">
    <property type="entry name" value="COPPER HOMEOSTASIS PROTEIN CUTC HOMOLOG"/>
    <property type="match status" value="1"/>
</dbReference>
<dbReference type="InterPro" id="IPR005627">
    <property type="entry name" value="CutC-like"/>
</dbReference>
<gene>
    <name evidence="3" type="ORF">HMPREF9473_00246</name>
</gene>
<reference evidence="3 4" key="1">
    <citation type="submission" date="2011-08" db="EMBL/GenBank/DDBJ databases">
        <title>The Genome Sequence of Clostridium hathewayi WAL-18680.</title>
        <authorList>
            <consortium name="The Broad Institute Genome Sequencing Platform"/>
            <person name="Earl A."/>
            <person name="Ward D."/>
            <person name="Feldgarden M."/>
            <person name="Gevers D."/>
            <person name="Finegold S.M."/>
            <person name="Summanen P.H."/>
            <person name="Molitoris D.R."/>
            <person name="Song M."/>
            <person name="Daigneault M."/>
            <person name="Allen-Vercoe E."/>
            <person name="Young S.K."/>
            <person name="Zeng Q."/>
            <person name="Gargeya S."/>
            <person name="Fitzgerald M."/>
            <person name="Haas B."/>
            <person name="Abouelleil A."/>
            <person name="Alvarado L."/>
            <person name="Arachchi H.M."/>
            <person name="Berlin A."/>
            <person name="Brown A."/>
            <person name="Chapman S.B."/>
            <person name="Chen Z."/>
            <person name="Dunbar C."/>
            <person name="Freedman E."/>
            <person name="Gearin G."/>
            <person name="Gellesch M."/>
            <person name="Goldberg J."/>
            <person name="Griggs A."/>
            <person name="Gujja S."/>
            <person name="Heiman D."/>
            <person name="Howarth C."/>
            <person name="Larson L."/>
            <person name="Lui A."/>
            <person name="MacDonald P.J.P."/>
            <person name="Montmayeur A."/>
            <person name="Murphy C."/>
            <person name="Neiman D."/>
            <person name="Pearson M."/>
            <person name="Priest M."/>
            <person name="Roberts A."/>
            <person name="Saif S."/>
            <person name="Shea T."/>
            <person name="Shenoy N."/>
            <person name="Sisk P."/>
            <person name="Stolte C."/>
            <person name="Sykes S."/>
            <person name="Wortman J."/>
            <person name="Nusbaum C."/>
            <person name="Birren B."/>
        </authorList>
    </citation>
    <scope>NUCLEOTIDE SEQUENCE [LARGE SCALE GENOMIC DNA]</scope>
    <source>
        <strain evidence="3 4">WAL-18680</strain>
    </source>
</reference>